<dbReference type="AlphaFoldDB" id="A0A556VU08"/>
<gene>
    <name evidence="1" type="ORF">Baya_15949</name>
</gene>
<proteinExistence type="predicted"/>
<protein>
    <submittedName>
        <fullName evidence="1">Uncharacterized protein</fullName>
    </submittedName>
</protein>
<comment type="caution">
    <text evidence="1">The sequence shown here is derived from an EMBL/GenBank/DDBJ whole genome shotgun (WGS) entry which is preliminary data.</text>
</comment>
<sequence length="82" mass="9120">MRGAAAGIAVRRRRFQRINAVELQLESRSDGGGSRGLTPSSCPLNHSDILIYVLYLTNLPLRHTHDATIRFLVENSVDSEVM</sequence>
<reference evidence="1 2" key="1">
    <citation type="journal article" date="2019" name="Genome Biol. Evol.">
        <title>Whole-Genome Sequencing of the Giant Devil Catfish, Bagarius yarrelli.</title>
        <authorList>
            <person name="Jiang W."/>
            <person name="Lv Y."/>
            <person name="Cheng L."/>
            <person name="Yang K."/>
            <person name="Chao B."/>
            <person name="Wang X."/>
            <person name="Li Y."/>
            <person name="Pan X."/>
            <person name="You X."/>
            <person name="Zhang Y."/>
            <person name="Yang J."/>
            <person name="Li J."/>
            <person name="Zhang X."/>
            <person name="Liu S."/>
            <person name="Sun C."/>
            <person name="Yang J."/>
            <person name="Shi Q."/>
        </authorList>
    </citation>
    <scope>NUCLEOTIDE SEQUENCE [LARGE SCALE GENOMIC DNA]</scope>
    <source>
        <strain evidence="1">JWS20170419001</strain>
        <tissue evidence="1">Muscle</tissue>
    </source>
</reference>
<organism evidence="1 2">
    <name type="scientific">Bagarius yarrelli</name>
    <name type="common">Goonch</name>
    <name type="synonym">Bagrus yarrelli</name>
    <dbReference type="NCBI Taxonomy" id="175774"/>
    <lineage>
        <taxon>Eukaryota</taxon>
        <taxon>Metazoa</taxon>
        <taxon>Chordata</taxon>
        <taxon>Craniata</taxon>
        <taxon>Vertebrata</taxon>
        <taxon>Euteleostomi</taxon>
        <taxon>Actinopterygii</taxon>
        <taxon>Neopterygii</taxon>
        <taxon>Teleostei</taxon>
        <taxon>Ostariophysi</taxon>
        <taxon>Siluriformes</taxon>
        <taxon>Sisoridae</taxon>
        <taxon>Sisorinae</taxon>
        <taxon>Bagarius</taxon>
    </lineage>
</organism>
<evidence type="ECO:0000313" key="2">
    <source>
        <dbReference type="Proteomes" id="UP000319801"/>
    </source>
</evidence>
<dbReference type="Proteomes" id="UP000319801">
    <property type="component" value="Unassembled WGS sequence"/>
</dbReference>
<keyword evidence="2" id="KW-1185">Reference proteome</keyword>
<name>A0A556VU08_BAGYA</name>
<accession>A0A556VU08</accession>
<dbReference type="EMBL" id="VCAZ01000253">
    <property type="protein sequence ID" value="TTO47445.1"/>
    <property type="molecule type" value="Genomic_DNA"/>
</dbReference>
<evidence type="ECO:0000313" key="1">
    <source>
        <dbReference type="EMBL" id="TTO47445.1"/>
    </source>
</evidence>